<dbReference type="GO" id="GO:0016020">
    <property type="term" value="C:membrane"/>
    <property type="evidence" value="ECO:0007669"/>
    <property type="project" value="InterPro"/>
</dbReference>
<organism evidence="3 4">
    <name type="scientific">Tessaracoccus lapidicaptus</name>
    <dbReference type="NCBI Taxonomy" id="1427523"/>
    <lineage>
        <taxon>Bacteria</taxon>
        <taxon>Bacillati</taxon>
        <taxon>Actinomycetota</taxon>
        <taxon>Actinomycetes</taxon>
        <taxon>Propionibacteriales</taxon>
        <taxon>Propionibacteriaceae</taxon>
        <taxon>Tessaracoccus</taxon>
    </lineage>
</organism>
<evidence type="ECO:0000313" key="3">
    <source>
        <dbReference type="EMBL" id="OCL33210.1"/>
    </source>
</evidence>
<dbReference type="RefSeq" id="WP_068751776.1">
    <property type="nucleotide sequence ID" value="NZ_LR214441.1"/>
</dbReference>
<evidence type="ECO:0000256" key="1">
    <source>
        <dbReference type="SAM" id="MobiDB-lite"/>
    </source>
</evidence>
<dbReference type="Proteomes" id="UP000093501">
    <property type="component" value="Unassembled WGS sequence"/>
</dbReference>
<reference evidence="4" key="1">
    <citation type="submission" date="2016-07" db="EMBL/GenBank/DDBJ databases">
        <authorList>
            <person name="Florea S."/>
            <person name="Webb J.S."/>
            <person name="Jaromczyk J."/>
            <person name="Schardl C.L."/>
        </authorList>
    </citation>
    <scope>NUCLEOTIDE SEQUENCE [LARGE SCALE GENOMIC DNA]</scope>
    <source>
        <strain evidence="4">IPBSL-7</strain>
    </source>
</reference>
<gene>
    <name evidence="3" type="ORF">BCR15_05080</name>
</gene>
<sequence length="163" mass="16732">MRKIVTALMGTLSGLVLLFSYHTSTAEQAVPGGASPESAAGSSQSSSESLNDGVPDPTEATSETEDSSADAMSGTFTGDAAETRYGAVQVEITVEDGVITSSEAVQYPNRDHHDQRINAYAVPVLNAAAVEAQSADIDAVSGATVTSLAYAQSLQSAIDQAFQ</sequence>
<dbReference type="EMBL" id="MBQD01000022">
    <property type="protein sequence ID" value="OCL33210.1"/>
    <property type="molecule type" value="Genomic_DNA"/>
</dbReference>
<feature type="signal peptide" evidence="2">
    <location>
        <begin position="1"/>
        <end position="29"/>
    </location>
</feature>
<keyword evidence="2" id="KW-0732">Signal</keyword>
<dbReference type="InterPro" id="IPR007329">
    <property type="entry name" value="FMN-bd"/>
</dbReference>
<accession>A0A1C0AKU5</accession>
<dbReference type="Gene3D" id="3.90.1010.20">
    <property type="match status" value="1"/>
</dbReference>
<dbReference type="GO" id="GO:0010181">
    <property type="term" value="F:FMN binding"/>
    <property type="evidence" value="ECO:0007669"/>
    <property type="project" value="InterPro"/>
</dbReference>
<keyword evidence="4" id="KW-1185">Reference proteome</keyword>
<evidence type="ECO:0000256" key="2">
    <source>
        <dbReference type="SAM" id="SignalP"/>
    </source>
</evidence>
<dbReference type="AlphaFoldDB" id="A0A1C0AKU5"/>
<feature type="region of interest" description="Disordered" evidence="1">
    <location>
        <begin position="28"/>
        <end position="80"/>
    </location>
</feature>
<feature type="chain" id="PRO_5043870435" evidence="2">
    <location>
        <begin position="30"/>
        <end position="163"/>
    </location>
</feature>
<feature type="compositionally biased region" description="Low complexity" evidence="1">
    <location>
        <begin position="31"/>
        <end position="49"/>
    </location>
</feature>
<dbReference type="SMART" id="SM00900">
    <property type="entry name" value="FMN_bind"/>
    <property type="match status" value="1"/>
</dbReference>
<name>A0A1C0AKU5_9ACTN</name>
<comment type="caution">
    <text evidence="3">The sequence shown here is derived from an EMBL/GenBank/DDBJ whole genome shotgun (WGS) entry which is preliminary data.</text>
</comment>
<protein>
    <submittedName>
        <fullName evidence="3">Uncharacterized protein</fullName>
    </submittedName>
</protein>
<evidence type="ECO:0000313" key="4">
    <source>
        <dbReference type="Proteomes" id="UP000093501"/>
    </source>
</evidence>
<proteinExistence type="predicted"/>
<dbReference type="Pfam" id="PF04205">
    <property type="entry name" value="FMN_bind"/>
    <property type="match status" value="1"/>
</dbReference>